<evidence type="ECO:0000256" key="1">
    <source>
        <dbReference type="ARBA" id="ARBA00006171"/>
    </source>
</evidence>
<feature type="site" description="Important for catalytic activity and assists the phosphoryl transfer reaction to Asp8 by balancing charge and orienting the reacting groups" evidence="5">
    <location>
        <position position="114"/>
    </location>
</feature>
<feature type="binding site" evidence="3">
    <location>
        <position position="145"/>
    </location>
    <ligand>
        <name>substrate</name>
    </ligand>
</feature>
<comment type="caution">
    <text evidence="6">The sequence shown here is derived from an EMBL/GenBank/DDBJ whole genome shotgun (WGS) entry which is preliminary data.</text>
</comment>
<dbReference type="PANTHER" id="PTHR18901:SF38">
    <property type="entry name" value="PSEUDOURIDINE-5'-PHOSPHATASE"/>
    <property type="match status" value="1"/>
</dbReference>
<feature type="binding site" evidence="3">
    <location>
        <begin position="114"/>
        <end position="118"/>
    </location>
    <ligand>
        <name>substrate</name>
    </ligand>
</feature>
<dbReference type="NCBIfam" id="TIGR01990">
    <property type="entry name" value="bPGM"/>
    <property type="match status" value="1"/>
</dbReference>
<organism evidence="6 7">
    <name type="scientific">Pontibacillus chungwhensis BH030062</name>
    <dbReference type="NCBI Taxonomy" id="1385513"/>
    <lineage>
        <taxon>Bacteria</taxon>
        <taxon>Bacillati</taxon>
        <taxon>Bacillota</taxon>
        <taxon>Bacilli</taxon>
        <taxon>Bacillales</taxon>
        <taxon>Bacillaceae</taxon>
        <taxon>Pontibacillus</taxon>
    </lineage>
</organism>
<feature type="active site" description="Nucleophile" evidence="2">
    <location>
        <position position="9"/>
    </location>
</feature>
<dbReference type="AlphaFoldDB" id="A0A0A2UW81"/>
<evidence type="ECO:0000313" key="6">
    <source>
        <dbReference type="EMBL" id="KGP92189.1"/>
    </source>
</evidence>
<dbReference type="SUPFAM" id="SSF56784">
    <property type="entry name" value="HAD-like"/>
    <property type="match status" value="1"/>
</dbReference>
<dbReference type="STRING" id="1385513.N780_01070"/>
<feature type="site" description="Important for catalytic activity and assists the phosphoryl transfer reaction to Asp8 by balancing charge and orienting the reacting groups" evidence="5">
    <location>
        <position position="145"/>
    </location>
</feature>
<dbReference type="SFLD" id="SFLDG01135">
    <property type="entry name" value="C1.5.6:_HAD__Beta-PGM__Phospha"/>
    <property type="match status" value="1"/>
</dbReference>
<dbReference type="NCBIfam" id="TIGR01509">
    <property type="entry name" value="HAD-SF-IA-v3"/>
    <property type="match status" value="1"/>
</dbReference>
<keyword evidence="4" id="KW-0479">Metal-binding</keyword>
<dbReference type="EC" id="5.4.2.6" evidence="6"/>
<dbReference type="Pfam" id="PF00702">
    <property type="entry name" value="Hydrolase"/>
    <property type="match status" value="1"/>
</dbReference>
<evidence type="ECO:0000256" key="4">
    <source>
        <dbReference type="PIRSR" id="PIRSR610972-3"/>
    </source>
</evidence>
<keyword evidence="7" id="KW-1185">Reference proteome</keyword>
<dbReference type="GO" id="GO:0008801">
    <property type="term" value="F:beta-phosphoglucomutase activity"/>
    <property type="evidence" value="ECO:0007669"/>
    <property type="project" value="UniProtKB-EC"/>
</dbReference>
<feature type="binding site" evidence="4">
    <location>
        <position position="170"/>
    </location>
    <ligand>
        <name>Mg(2+)</name>
        <dbReference type="ChEBI" id="CHEBI:18420"/>
    </ligand>
</feature>
<sequence length="222" mass="24802">MTFKAVIFDLDGVIVNTVPLYHKATLPVADKLGISFTEEDNLAYQGRPRMELVQMLAERSDQSFSHDELVELGEWRNRNYQQLIAQLTEDDLMPGMKAFIKNLANERIPMALASASSNAEFVLHQLGLFSYFDVIMDPKSLRKGKPDPEIFVTAADRLGIAHKDCVAIEDGKAGLEAILSTQMFSIGVGTAPYLSAADWTISQTSCLTLEKVRAQYKQRQEK</sequence>
<name>A0A0A2UW81_9BACI</name>
<dbReference type="OrthoDB" id="9797743at2"/>
<accession>A0A0A2UW81</accession>
<dbReference type="EMBL" id="AVBG01000003">
    <property type="protein sequence ID" value="KGP92189.1"/>
    <property type="molecule type" value="Genomic_DNA"/>
</dbReference>
<keyword evidence="6" id="KW-0413">Isomerase</keyword>
<dbReference type="SFLD" id="SFLDG01129">
    <property type="entry name" value="C1.5:_HAD__Beta-PGM__Phosphata"/>
    <property type="match status" value="1"/>
</dbReference>
<dbReference type="PANTHER" id="PTHR18901">
    <property type="entry name" value="2-DEOXYGLUCOSE-6-PHOSPHATE PHOSPHATASE 2"/>
    <property type="match status" value="1"/>
</dbReference>
<dbReference type="Proteomes" id="UP000030153">
    <property type="component" value="Unassembled WGS sequence"/>
</dbReference>
<reference evidence="6 7" key="1">
    <citation type="submission" date="2013-08" db="EMBL/GenBank/DDBJ databases">
        <title>Genome of Pontibacillus chungwhensis.</title>
        <authorList>
            <person name="Wang Q."/>
            <person name="Wang G."/>
        </authorList>
    </citation>
    <scope>NUCLEOTIDE SEQUENCE [LARGE SCALE GENOMIC DNA]</scope>
    <source>
        <strain evidence="6 7">BH030062</strain>
    </source>
</reference>
<feature type="binding site" evidence="4">
    <location>
        <position position="9"/>
    </location>
    <ligand>
        <name>Mg(2+)</name>
        <dbReference type="ChEBI" id="CHEBI:18420"/>
    </ligand>
</feature>
<evidence type="ECO:0000256" key="2">
    <source>
        <dbReference type="PIRSR" id="PIRSR610972-1"/>
    </source>
</evidence>
<dbReference type="InterPro" id="IPR010976">
    <property type="entry name" value="B-phosphoglucomutase_hydrolase"/>
</dbReference>
<dbReference type="NCBIfam" id="TIGR02009">
    <property type="entry name" value="PGMB-YQAB-SF"/>
    <property type="match status" value="1"/>
</dbReference>
<proteinExistence type="inferred from homology"/>
<evidence type="ECO:0000313" key="7">
    <source>
        <dbReference type="Proteomes" id="UP000030153"/>
    </source>
</evidence>
<dbReference type="eggNOG" id="COG0637">
    <property type="taxonomic scope" value="Bacteria"/>
</dbReference>
<dbReference type="InterPro" id="IPR006439">
    <property type="entry name" value="HAD-SF_hydro_IA"/>
</dbReference>
<comment type="cofactor">
    <cofactor evidence="4">
        <name>Mg(2+)</name>
        <dbReference type="ChEBI" id="CHEBI:18420"/>
    </cofactor>
    <text evidence="4">Binds 2 magnesium ions per subunit.</text>
</comment>
<dbReference type="RefSeq" id="WP_036781233.1">
    <property type="nucleotide sequence ID" value="NZ_AVBG01000003.1"/>
</dbReference>
<evidence type="ECO:0000256" key="3">
    <source>
        <dbReference type="PIRSR" id="PIRSR610972-2"/>
    </source>
</evidence>
<dbReference type="GO" id="GO:0000287">
    <property type="term" value="F:magnesium ion binding"/>
    <property type="evidence" value="ECO:0007669"/>
    <property type="project" value="InterPro"/>
</dbReference>
<comment type="similarity">
    <text evidence="1">Belongs to the HAD-like hydrolase superfamily. CbbY/CbbZ/Gph/YieH family.</text>
</comment>
<dbReference type="InterPro" id="IPR036412">
    <property type="entry name" value="HAD-like_sf"/>
</dbReference>
<keyword evidence="4" id="KW-0460">Magnesium</keyword>
<feature type="binding site" evidence="3">
    <location>
        <begin position="9"/>
        <end position="11"/>
    </location>
    <ligand>
        <name>substrate</name>
    </ligand>
</feature>
<feature type="binding site" evidence="4">
    <location>
        <position position="169"/>
    </location>
    <ligand>
        <name>Mg(2+)</name>
        <dbReference type="ChEBI" id="CHEBI:18420"/>
    </ligand>
</feature>
<dbReference type="InterPro" id="IPR023214">
    <property type="entry name" value="HAD_sf"/>
</dbReference>
<evidence type="ECO:0000256" key="5">
    <source>
        <dbReference type="PIRSR" id="PIRSR610972-4"/>
    </source>
</evidence>
<feature type="active site" description="Proton donor/acceptor" evidence="2">
    <location>
        <position position="11"/>
    </location>
</feature>
<gene>
    <name evidence="6" type="ORF">N780_01070</name>
</gene>
<dbReference type="PRINTS" id="PR00413">
    <property type="entry name" value="HADHALOGNASE"/>
</dbReference>
<protein>
    <submittedName>
        <fullName evidence="6">Beta-phosphoglucomutase</fullName>
        <ecNumber evidence="6">5.4.2.6</ecNumber>
    </submittedName>
</protein>
<dbReference type="Gene3D" id="1.10.150.240">
    <property type="entry name" value="Putative phosphatase, domain 2"/>
    <property type="match status" value="1"/>
</dbReference>
<feature type="binding site" evidence="4">
    <location>
        <position position="11"/>
    </location>
    <ligand>
        <name>Mg(2+)</name>
        <dbReference type="ChEBI" id="CHEBI:18420"/>
    </ligand>
</feature>
<dbReference type="InterPro" id="IPR010972">
    <property type="entry name" value="Beta-PGM"/>
</dbReference>
<dbReference type="SFLD" id="SFLDS00003">
    <property type="entry name" value="Haloacid_Dehalogenase"/>
    <property type="match status" value="1"/>
</dbReference>
<dbReference type="InterPro" id="IPR023198">
    <property type="entry name" value="PGP-like_dom2"/>
</dbReference>
<dbReference type="Gene3D" id="3.40.50.1000">
    <property type="entry name" value="HAD superfamily/HAD-like"/>
    <property type="match status" value="1"/>
</dbReference>
<dbReference type="GO" id="GO:0005975">
    <property type="term" value="P:carbohydrate metabolic process"/>
    <property type="evidence" value="ECO:0007669"/>
    <property type="project" value="InterPro"/>
</dbReference>